<dbReference type="EC" id="3.4.11.18" evidence="6"/>
<dbReference type="NCBIfam" id="TIGR00500">
    <property type="entry name" value="met_pdase_I"/>
    <property type="match status" value="1"/>
</dbReference>
<proteinExistence type="inferred from homology"/>
<evidence type="ECO:0000256" key="2">
    <source>
        <dbReference type="ARBA" id="ARBA00022438"/>
    </source>
</evidence>
<comment type="catalytic activity">
    <reaction evidence="6">
        <text>Release of N-terminal amino acids, preferentially methionine, from peptides and arylamides.</text>
        <dbReference type="EC" id="3.4.11.18"/>
    </reaction>
</comment>
<dbReference type="GO" id="GO:0004239">
    <property type="term" value="F:initiator methionyl aminopeptidase activity"/>
    <property type="evidence" value="ECO:0007669"/>
    <property type="project" value="UniProtKB-EC"/>
</dbReference>
<dbReference type="SUPFAM" id="SSF55920">
    <property type="entry name" value="Creatinase/aminopeptidase"/>
    <property type="match status" value="1"/>
</dbReference>
<dbReference type="Gene3D" id="3.90.230.10">
    <property type="entry name" value="Creatinase/methionine aminopeptidase superfamily"/>
    <property type="match status" value="1"/>
</dbReference>
<evidence type="ECO:0000259" key="7">
    <source>
        <dbReference type="Pfam" id="PF00557"/>
    </source>
</evidence>
<dbReference type="PANTHER" id="PTHR43330">
    <property type="entry name" value="METHIONINE AMINOPEPTIDASE"/>
    <property type="match status" value="1"/>
</dbReference>
<dbReference type="CDD" id="cd01086">
    <property type="entry name" value="MetAP1"/>
    <property type="match status" value="1"/>
</dbReference>
<dbReference type="PANTHER" id="PTHR43330:SF27">
    <property type="entry name" value="METHIONINE AMINOPEPTIDASE"/>
    <property type="match status" value="1"/>
</dbReference>
<dbReference type="GO" id="GO:0006508">
    <property type="term" value="P:proteolysis"/>
    <property type="evidence" value="ECO:0007669"/>
    <property type="project" value="UniProtKB-KW"/>
</dbReference>
<reference evidence="8 9" key="1">
    <citation type="submission" date="2019-10" db="EMBL/GenBank/DDBJ databases">
        <title>Dictyobacter vulcani sp. nov., within the class Ktedonobacteria, isolated from soil of volcanic Mt. Zao.</title>
        <authorList>
            <person name="Zheng Y."/>
            <person name="Wang C.M."/>
            <person name="Sakai Y."/>
            <person name="Abe K."/>
            <person name="Yokota A."/>
            <person name="Yabe S."/>
        </authorList>
    </citation>
    <scope>NUCLEOTIDE SEQUENCE [LARGE SCALE GENOMIC DNA]</scope>
    <source>
        <strain evidence="8 9">W12</strain>
    </source>
</reference>
<evidence type="ECO:0000256" key="1">
    <source>
        <dbReference type="ARBA" id="ARBA00002521"/>
    </source>
</evidence>
<dbReference type="AlphaFoldDB" id="A0A5J4KIL8"/>
<dbReference type="InterPro" id="IPR000994">
    <property type="entry name" value="Pept_M24"/>
</dbReference>
<keyword evidence="2 6" id="KW-0031">Aminopeptidase</keyword>
<dbReference type="GO" id="GO:0070006">
    <property type="term" value="F:metalloaminopeptidase activity"/>
    <property type="evidence" value="ECO:0007669"/>
    <property type="project" value="InterPro"/>
</dbReference>
<keyword evidence="9" id="KW-1185">Reference proteome</keyword>
<evidence type="ECO:0000313" key="9">
    <source>
        <dbReference type="Proteomes" id="UP000326912"/>
    </source>
</evidence>
<dbReference type="Pfam" id="PF00557">
    <property type="entry name" value="Peptidase_M24"/>
    <property type="match status" value="1"/>
</dbReference>
<comment type="caution">
    <text evidence="8">The sequence shown here is derived from an EMBL/GenBank/DDBJ whole genome shotgun (WGS) entry which is preliminary data.</text>
</comment>
<comment type="function">
    <text evidence="1">Removes the N-terminal methionine from nascent proteins. The N-terminal methionine is often cleaved when the second residue in the primary sequence is small and uncharged (Met-Ala-, Cys, Gly, Pro, Ser, Thr, or Val). Requires deformylation of the N(alpha)-formylated initiator methionine before it can be hydrolyzed.</text>
</comment>
<sequence>MYNHGISDKKVLQDGDIIGVDIGVTLNGWVGDSCMTYAVGNIDEESQRLMDVTRKCMDLGIAQARHGNRLGDIGAAIQTYAESNGFSVVRDLVGHGVGRSLHEDPNVPHFGRAGTGMRLQKGMVFTIEPMINVGTYETATLADRWTIVTADRKRSAQYEHSLAVTDGEPELLTVL</sequence>
<dbReference type="InterPro" id="IPR036005">
    <property type="entry name" value="Creatinase/aminopeptidase-like"/>
</dbReference>
<name>A0A5J4KIL8_9CHLR</name>
<dbReference type="InterPro" id="IPR002467">
    <property type="entry name" value="Pept_M24A_MAP1"/>
</dbReference>
<dbReference type="EMBL" id="BKZW01000001">
    <property type="protein sequence ID" value="GER85961.1"/>
    <property type="molecule type" value="Genomic_DNA"/>
</dbReference>
<dbReference type="PRINTS" id="PR00599">
    <property type="entry name" value="MAPEPTIDASE"/>
</dbReference>
<keyword evidence="4 6" id="KW-0479">Metal-binding</keyword>
<keyword evidence="5" id="KW-0378">Hydrolase</keyword>
<evidence type="ECO:0000256" key="6">
    <source>
        <dbReference type="RuleBase" id="RU003653"/>
    </source>
</evidence>
<comment type="similarity">
    <text evidence="6">Belongs to the peptidase M24A family.</text>
</comment>
<keyword evidence="3 6" id="KW-0645">Protease</keyword>
<dbReference type="Proteomes" id="UP000326912">
    <property type="component" value="Unassembled WGS sequence"/>
</dbReference>
<evidence type="ECO:0000256" key="4">
    <source>
        <dbReference type="ARBA" id="ARBA00022723"/>
    </source>
</evidence>
<gene>
    <name evidence="8" type="ORF">KDW_01230</name>
</gene>
<protein>
    <recommendedName>
        <fullName evidence="6">Methionine aminopeptidase</fullName>
        <ecNumber evidence="6">3.4.11.18</ecNumber>
    </recommendedName>
</protein>
<dbReference type="GO" id="GO:0005829">
    <property type="term" value="C:cytosol"/>
    <property type="evidence" value="ECO:0007669"/>
    <property type="project" value="TreeGrafter"/>
</dbReference>
<comment type="cofactor">
    <cofactor evidence="6">
        <name>Co(2+)</name>
        <dbReference type="ChEBI" id="CHEBI:48828"/>
    </cofactor>
    <cofactor evidence="6">
        <name>Zn(2+)</name>
        <dbReference type="ChEBI" id="CHEBI:29105"/>
    </cofactor>
    <cofactor evidence="6">
        <name>Mn(2+)</name>
        <dbReference type="ChEBI" id="CHEBI:29035"/>
    </cofactor>
    <cofactor evidence="6">
        <name>Fe(2+)</name>
        <dbReference type="ChEBI" id="CHEBI:29033"/>
    </cofactor>
    <text evidence="6">Binds 2 divalent metal cations per subunit. Has a high-affinity and a low affinity metal-binding site. The true nature of the physiological cofactor is under debate. The enzyme is active with cobalt, zinc, manganese or divalent iron ions.</text>
</comment>
<dbReference type="InterPro" id="IPR001714">
    <property type="entry name" value="Pept_M24_MAP"/>
</dbReference>
<evidence type="ECO:0000313" key="8">
    <source>
        <dbReference type="EMBL" id="GER85961.1"/>
    </source>
</evidence>
<organism evidence="8 9">
    <name type="scientific">Dictyobacter vulcani</name>
    <dbReference type="NCBI Taxonomy" id="2607529"/>
    <lineage>
        <taxon>Bacteria</taxon>
        <taxon>Bacillati</taxon>
        <taxon>Chloroflexota</taxon>
        <taxon>Ktedonobacteria</taxon>
        <taxon>Ktedonobacterales</taxon>
        <taxon>Dictyobacteraceae</taxon>
        <taxon>Dictyobacter</taxon>
    </lineage>
</organism>
<evidence type="ECO:0000256" key="3">
    <source>
        <dbReference type="ARBA" id="ARBA00022670"/>
    </source>
</evidence>
<evidence type="ECO:0000256" key="5">
    <source>
        <dbReference type="ARBA" id="ARBA00022801"/>
    </source>
</evidence>
<feature type="domain" description="Peptidase M24" evidence="7">
    <location>
        <begin position="4"/>
        <end position="166"/>
    </location>
</feature>
<dbReference type="GO" id="GO:0046872">
    <property type="term" value="F:metal ion binding"/>
    <property type="evidence" value="ECO:0007669"/>
    <property type="project" value="UniProtKB-KW"/>
</dbReference>
<accession>A0A5J4KIL8</accession>